<feature type="compositionally biased region" description="Basic residues" evidence="1">
    <location>
        <begin position="633"/>
        <end position="642"/>
    </location>
</feature>
<dbReference type="Proteomes" id="UP000215914">
    <property type="component" value="Unassembled WGS sequence"/>
</dbReference>
<gene>
    <name evidence="2" type="ORF">HanXRQr2_Chr09g0386581</name>
</gene>
<reference evidence="2" key="1">
    <citation type="journal article" date="2017" name="Nature">
        <title>The sunflower genome provides insights into oil metabolism, flowering and Asterid evolution.</title>
        <authorList>
            <person name="Badouin H."/>
            <person name="Gouzy J."/>
            <person name="Grassa C.J."/>
            <person name="Murat F."/>
            <person name="Staton S.E."/>
            <person name="Cottret L."/>
            <person name="Lelandais-Briere C."/>
            <person name="Owens G.L."/>
            <person name="Carrere S."/>
            <person name="Mayjonade B."/>
            <person name="Legrand L."/>
            <person name="Gill N."/>
            <person name="Kane N.C."/>
            <person name="Bowers J.E."/>
            <person name="Hubner S."/>
            <person name="Bellec A."/>
            <person name="Berard A."/>
            <person name="Berges H."/>
            <person name="Blanchet N."/>
            <person name="Boniface M.C."/>
            <person name="Brunel D."/>
            <person name="Catrice O."/>
            <person name="Chaidir N."/>
            <person name="Claudel C."/>
            <person name="Donnadieu C."/>
            <person name="Faraut T."/>
            <person name="Fievet G."/>
            <person name="Helmstetter N."/>
            <person name="King M."/>
            <person name="Knapp S.J."/>
            <person name="Lai Z."/>
            <person name="Le Paslier M.C."/>
            <person name="Lippi Y."/>
            <person name="Lorenzon L."/>
            <person name="Mandel J.R."/>
            <person name="Marage G."/>
            <person name="Marchand G."/>
            <person name="Marquand E."/>
            <person name="Bret-Mestries E."/>
            <person name="Morien E."/>
            <person name="Nambeesan S."/>
            <person name="Nguyen T."/>
            <person name="Pegot-Espagnet P."/>
            <person name="Pouilly N."/>
            <person name="Raftis F."/>
            <person name="Sallet E."/>
            <person name="Schiex T."/>
            <person name="Thomas J."/>
            <person name="Vandecasteele C."/>
            <person name="Vares D."/>
            <person name="Vear F."/>
            <person name="Vautrin S."/>
            <person name="Crespi M."/>
            <person name="Mangin B."/>
            <person name="Burke J.M."/>
            <person name="Salse J."/>
            <person name="Munos S."/>
            <person name="Vincourt P."/>
            <person name="Rieseberg L.H."/>
            <person name="Langlade N.B."/>
        </authorList>
    </citation>
    <scope>NUCLEOTIDE SEQUENCE</scope>
    <source>
        <tissue evidence="2">Leaves</tissue>
    </source>
</reference>
<dbReference type="PANTHER" id="PTHR31099:SF41">
    <property type="entry name" value="TRANSPOSASE (PUTATIVE), GYPSY TYPE-RELATED"/>
    <property type="match status" value="1"/>
</dbReference>
<accession>A0A9K3I5D6</accession>
<name>A0A9K3I5D6_HELAN</name>
<keyword evidence="3" id="KW-1185">Reference proteome</keyword>
<protein>
    <recommendedName>
        <fullName evidence="4">Transposase (Putative), gypsy type</fullName>
    </recommendedName>
</protein>
<evidence type="ECO:0000256" key="1">
    <source>
        <dbReference type="SAM" id="MobiDB-lite"/>
    </source>
</evidence>
<evidence type="ECO:0000313" key="3">
    <source>
        <dbReference type="Proteomes" id="UP000215914"/>
    </source>
</evidence>
<feature type="region of interest" description="Disordered" evidence="1">
    <location>
        <begin position="218"/>
        <end position="261"/>
    </location>
</feature>
<dbReference type="PANTHER" id="PTHR31099">
    <property type="entry name" value="OS06G0165300 PROTEIN"/>
    <property type="match status" value="1"/>
</dbReference>
<evidence type="ECO:0000313" key="2">
    <source>
        <dbReference type="EMBL" id="KAF5790728.1"/>
    </source>
</evidence>
<evidence type="ECO:0008006" key="4">
    <source>
        <dbReference type="Google" id="ProtNLM"/>
    </source>
</evidence>
<dbReference type="Gramene" id="mRNA:HanXRQr2_Chr09g0386581">
    <property type="protein sequence ID" value="mRNA:HanXRQr2_Chr09g0386581"/>
    <property type="gene ID" value="HanXRQr2_Chr09g0386581"/>
</dbReference>
<organism evidence="2 3">
    <name type="scientific">Helianthus annuus</name>
    <name type="common">Common sunflower</name>
    <dbReference type="NCBI Taxonomy" id="4232"/>
    <lineage>
        <taxon>Eukaryota</taxon>
        <taxon>Viridiplantae</taxon>
        <taxon>Streptophyta</taxon>
        <taxon>Embryophyta</taxon>
        <taxon>Tracheophyta</taxon>
        <taxon>Spermatophyta</taxon>
        <taxon>Magnoliopsida</taxon>
        <taxon>eudicotyledons</taxon>
        <taxon>Gunneridae</taxon>
        <taxon>Pentapetalae</taxon>
        <taxon>asterids</taxon>
        <taxon>campanulids</taxon>
        <taxon>Asterales</taxon>
        <taxon>Asteraceae</taxon>
        <taxon>Asteroideae</taxon>
        <taxon>Heliantheae alliance</taxon>
        <taxon>Heliantheae</taxon>
        <taxon>Helianthus</taxon>
    </lineage>
</organism>
<dbReference type="AlphaFoldDB" id="A0A9K3I5D6"/>
<dbReference type="EMBL" id="MNCJ02000324">
    <property type="protein sequence ID" value="KAF5790728.1"/>
    <property type="molecule type" value="Genomic_DNA"/>
</dbReference>
<reference evidence="2" key="2">
    <citation type="submission" date="2020-06" db="EMBL/GenBank/DDBJ databases">
        <title>Helianthus annuus Genome sequencing and assembly Release 2.</title>
        <authorList>
            <person name="Gouzy J."/>
            <person name="Langlade N."/>
            <person name="Munos S."/>
        </authorList>
    </citation>
    <scope>NUCLEOTIDE SEQUENCE</scope>
    <source>
        <tissue evidence="2">Leaves</tissue>
    </source>
</reference>
<feature type="compositionally biased region" description="Basic residues" evidence="1">
    <location>
        <begin position="236"/>
        <end position="245"/>
    </location>
</feature>
<comment type="caution">
    <text evidence="2">The sequence shown here is derived from an EMBL/GenBank/DDBJ whole genome shotgun (WGS) entry which is preliminary data.</text>
</comment>
<proteinExistence type="predicted"/>
<sequence length="656" mass="72947">MGARKDLAKSFSRLTQEEVDLFCMEYGIDRKFNPTAPACDVPVDKPNPGSIALYCLHPKGMARVLHFEVLCRALGYDPSLLLFRRFFRLAKNGDWFTFETSKVDTCLISSMVTTLGTWNDRFFWVSESILPFKMVWRHPDAVLNDPEPSESELNDAFLTAIRGCPSRVRPFPEHLLVLLGVSNIWGKADRDPVLMRNGVVMSALDFIKSDDTSDVVFEDAPSVPGENVVSNVPKSSTRRSSHRLLKAGPQSTSTEPVDLSDDIEVSEDQGGEAGAEKDKELVVHGKKVPGKKVVATPVQESSSRDVEGLDPEGIYVPTWLVKNDDTFKDVAVCEDALSHLAPPSVHKTITGMDDDLMLSRMVLSTWNLATMLPQGIARFRQRMQEYEEFSKKKDKMKFSMASMKKEIAGFAEKEAAWQKEVSDLRKMHEIEMGDLKKSFEANLLKLKADRETLAVQQQAFREEKEGLKASVAHSTADNQWLIEHGFQQVVTYLLHSKEFNSALGDVYTKLLNLGKHQGLIAGYKLHESGHPLEKSPLFRPEASDVFKGSVEQMEKLTYPYIHQVSGCFGKPLTMLQDLKPEGLNEKVCAEILGSLSRKRSYSGDSDDTLSGQTDVPKDVSLEASAVGGDGGLKTKKLKKTKKTKGEGSGVSKFVDS</sequence>
<feature type="region of interest" description="Disordered" evidence="1">
    <location>
        <begin position="598"/>
        <end position="656"/>
    </location>
</feature>